<dbReference type="PROSITE" id="PS00371">
    <property type="entry name" value="PTS_EIIA_TYPE_1_HIS"/>
    <property type="match status" value="1"/>
</dbReference>
<evidence type="ECO:0000256" key="3">
    <source>
        <dbReference type="ARBA" id="ARBA00022475"/>
    </source>
</evidence>
<keyword evidence="9 12" id="KW-1133">Transmembrane helix</keyword>
<keyword evidence="5" id="KW-0808">Transferase</keyword>
<dbReference type="Pfam" id="PF00367">
    <property type="entry name" value="PTS_EIIB"/>
    <property type="match status" value="1"/>
</dbReference>
<dbReference type="PANTHER" id="PTHR30175:SF1">
    <property type="entry name" value="PTS SYSTEM ARBUTIN-, CELLOBIOSE-, AND SALICIN-SPECIFIC EIIBC COMPONENT-RELATED"/>
    <property type="match status" value="1"/>
</dbReference>
<evidence type="ECO:0000256" key="9">
    <source>
        <dbReference type="ARBA" id="ARBA00022989"/>
    </source>
</evidence>
<sequence>MLDYKKIAQAVLDNVGGSDNVVSATHCVTRLRLVLKDIDKADQEALNEIDGTQGVIYNSGQLQIIFGPGAVEKAYDAFITVSGTKEVSVDQIKDEGAKSKNKFQQAFKVFGDIFIPIIPAFIGAAMILGLRSLLTTPGMFGMTKSLAAQSIYVGDFCKFLNVIATTFKILPVLVMYTATKRFGGNPILGILVGFVMISPDLADRNAFVLGQVHPAYWNLFGLKIAAVGFQGGVFAAILTAWFQAKVEKIATKYVPQVVSYILVPTITLLAANLSLFLLFGPLGLWIGNVLGGIINFLYMKVGALGAFVFAAGLQPLVVTGTQHAIQGIEANLIVQTGFDYIQPIWSVSIIAQGGGCIGMYLILKQKSKDRDIAISSFIPTLVGITEPAIFAVNLKYSIVPFVCSFIGAGFGGLYMKLFNVKGLAQGLTVLPGLTVARPIEPYIVGNLIAFVLPIIFILVWNKFRPILPESKRRVNHRESQVLVATDDNSILAPADGEYLPLEKVKDKTFSKKLVGDGFAIEPDTGDIFSPVNGKVISVFPTKHAITLESDNGVQILLHLGIDTVDLGGKGFTVLVKDGQEIAAGDPLAKMDLKVIQAAGKQTTVMVLFPEYQKNFTLKNKAVEVNHGNLILQLDK</sequence>
<keyword evidence="8" id="KW-0418">Kinase</keyword>
<evidence type="ECO:0000256" key="4">
    <source>
        <dbReference type="ARBA" id="ARBA00022597"/>
    </source>
</evidence>
<dbReference type="Gene3D" id="2.70.70.10">
    <property type="entry name" value="Glucose Permease (Domain IIA)"/>
    <property type="match status" value="1"/>
</dbReference>
<dbReference type="CDD" id="cd00212">
    <property type="entry name" value="PTS_IIB_glc"/>
    <property type="match status" value="1"/>
</dbReference>
<evidence type="ECO:0000313" key="17">
    <source>
        <dbReference type="Proteomes" id="UP001321741"/>
    </source>
</evidence>
<evidence type="ECO:0000259" key="13">
    <source>
        <dbReference type="PROSITE" id="PS51093"/>
    </source>
</evidence>
<feature type="transmembrane region" description="Helical" evidence="12">
    <location>
        <begin position="219"/>
        <end position="241"/>
    </location>
</feature>
<evidence type="ECO:0000256" key="12">
    <source>
        <dbReference type="SAM" id="Phobius"/>
    </source>
</evidence>
<proteinExistence type="predicted"/>
<name>A0ABN6SI95_9LACO</name>
<dbReference type="InterPro" id="IPR001127">
    <property type="entry name" value="PTS_EIIA_1_perm"/>
</dbReference>
<feature type="domain" description="PTS EIIB type-1" evidence="14">
    <location>
        <begin position="5"/>
        <end position="88"/>
    </location>
</feature>
<dbReference type="Proteomes" id="UP001321741">
    <property type="component" value="Chromosome"/>
</dbReference>
<dbReference type="NCBIfam" id="TIGR00826">
    <property type="entry name" value="EIIB_glc"/>
    <property type="match status" value="1"/>
</dbReference>
<evidence type="ECO:0000256" key="8">
    <source>
        <dbReference type="ARBA" id="ARBA00022777"/>
    </source>
</evidence>
<gene>
    <name evidence="16" type="ORF">KIM322_01010</name>
</gene>
<keyword evidence="3" id="KW-1003">Cell membrane</keyword>
<feature type="active site" description="Phosphocysteine intermediate; for EIIB activity" evidence="11">
    <location>
        <position position="27"/>
    </location>
</feature>
<keyword evidence="17" id="KW-1185">Reference proteome</keyword>
<feature type="domain" description="PTS EIIA type-1" evidence="13">
    <location>
        <begin position="506"/>
        <end position="610"/>
    </location>
</feature>
<dbReference type="InterPro" id="IPR001996">
    <property type="entry name" value="PTS_IIB_1"/>
</dbReference>
<dbReference type="InterPro" id="IPR018113">
    <property type="entry name" value="PTrfase_EIIB_Cys"/>
</dbReference>
<evidence type="ECO:0000256" key="5">
    <source>
        <dbReference type="ARBA" id="ARBA00022679"/>
    </source>
</evidence>
<feature type="transmembrane region" description="Helical" evidence="12">
    <location>
        <begin position="253"/>
        <end position="271"/>
    </location>
</feature>
<comment type="subcellular location">
    <subcellularLocation>
        <location evidence="1">Cell membrane</location>
        <topology evidence="1">Multi-pass membrane protein</topology>
    </subcellularLocation>
</comment>
<dbReference type="NCBIfam" id="TIGR00830">
    <property type="entry name" value="PTBA"/>
    <property type="match status" value="1"/>
</dbReference>
<dbReference type="SUPFAM" id="SSF55604">
    <property type="entry name" value="Glucose permease domain IIB"/>
    <property type="match status" value="1"/>
</dbReference>
<evidence type="ECO:0000256" key="11">
    <source>
        <dbReference type="PROSITE-ProRule" id="PRU00421"/>
    </source>
</evidence>
<evidence type="ECO:0000313" key="16">
    <source>
        <dbReference type="EMBL" id="BDR59840.1"/>
    </source>
</evidence>
<feature type="transmembrane region" description="Helical" evidence="12">
    <location>
        <begin position="372"/>
        <end position="392"/>
    </location>
</feature>
<evidence type="ECO:0000256" key="10">
    <source>
        <dbReference type="ARBA" id="ARBA00023136"/>
    </source>
</evidence>
<dbReference type="PROSITE" id="PS51098">
    <property type="entry name" value="PTS_EIIB_TYPE_1"/>
    <property type="match status" value="1"/>
</dbReference>
<dbReference type="PROSITE" id="PS51093">
    <property type="entry name" value="PTS_EIIA_TYPE_1"/>
    <property type="match status" value="1"/>
</dbReference>
<keyword evidence="10 12" id="KW-0472">Membrane</keyword>
<keyword evidence="7 12" id="KW-0812">Transmembrane</keyword>
<feature type="transmembrane region" description="Helical" evidence="12">
    <location>
        <begin position="182"/>
        <end position="199"/>
    </location>
</feature>
<dbReference type="SUPFAM" id="SSF51261">
    <property type="entry name" value="Duplicated hybrid motif"/>
    <property type="match status" value="1"/>
</dbReference>
<dbReference type="InterPro" id="IPR011055">
    <property type="entry name" value="Dup_hybrid_motif"/>
</dbReference>
<dbReference type="PANTHER" id="PTHR30175">
    <property type="entry name" value="PHOSPHOTRANSFERASE SYSTEM TRANSPORT PROTEIN"/>
    <property type="match status" value="1"/>
</dbReference>
<dbReference type="InterPro" id="IPR050558">
    <property type="entry name" value="PTS_Sugar-Specific_Components"/>
</dbReference>
<evidence type="ECO:0000259" key="15">
    <source>
        <dbReference type="PROSITE" id="PS51103"/>
    </source>
</evidence>
<feature type="transmembrane region" description="Helical" evidence="12">
    <location>
        <begin position="109"/>
        <end position="130"/>
    </location>
</feature>
<dbReference type="InterPro" id="IPR003352">
    <property type="entry name" value="PTS_EIIC"/>
</dbReference>
<dbReference type="Gene3D" id="3.30.1360.60">
    <property type="entry name" value="Glucose permease domain IIB"/>
    <property type="match status" value="1"/>
</dbReference>
<dbReference type="PROSITE" id="PS01035">
    <property type="entry name" value="PTS_EIIB_TYPE_1_CYS"/>
    <property type="match status" value="1"/>
</dbReference>
<feature type="transmembrane region" description="Helical" evidence="12">
    <location>
        <begin position="439"/>
        <end position="460"/>
    </location>
</feature>
<evidence type="ECO:0000259" key="14">
    <source>
        <dbReference type="PROSITE" id="PS51098"/>
    </source>
</evidence>
<dbReference type="Pfam" id="PF02378">
    <property type="entry name" value="PTS_EIIC"/>
    <property type="match status" value="1"/>
</dbReference>
<protein>
    <recommendedName>
        <fullName evidence="18">PTS beta-glucoside transporter subunit EIIBCA</fullName>
    </recommendedName>
</protein>
<organism evidence="16 17">
    <name type="scientific">Lactobacillus xylocopicola</name>
    <dbReference type="NCBI Taxonomy" id="2976676"/>
    <lineage>
        <taxon>Bacteria</taxon>
        <taxon>Bacillati</taxon>
        <taxon>Bacillota</taxon>
        <taxon>Bacilli</taxon>
        <taxon>Lactobacillales</taxon>
        <taxon>Lactobacillaceae</taxon>
        <taxon>Lactobacillus</taxon>
    </lineage>
</organism>
<evidence type="ECO:0008006" key="18">
    <source>
        <dbReference type="Google" id="ProtNLM"/>
    </source>
</evidence>
<evidence type="ECO:0000256" key="2">
    <source>
        <dbReference type="ARBA" id="ARBA00022448"/>
    </source>
</evidence>
<feature type="transmembrane region" description="Helical" evidence="12">
    <location>
        <begin position="398"/>
        <end position="418"/>
    </location>
</feature>
<feature type="transmembrane region" description="Helical" evidence="12">
    <location>
        <begin position="277"/>
        <end position="297"/>
    </location>
</feature>
<dbReference type="InterPro" id="IPR036878">
    <property type="entry name" value="Glu_permease_IIB"/>
</dbReference>
<reference evidence="16 17" key="1">
    <citation type="journal article" date="2023" name="Microbiol. Spectr.">
        <title>Symbiosis of Carpenter Bees with Uncharacterized Lactic Acid Bacteria Showing NAD Auxotrophy.</title>
        <authorList>
            <person name="Kawasaki S."/>
            <person name="Ozawa K."/>
            <person name="Mori T."/>
            <person name="Yamamoto A."/>
            <person name="Ito M."/>
            <person name="Ohkuma M."/>
            <person name="Sakamoto M."/>
            <person name="Matsutani M."/>
        </authorList>
    </citation>
    <scope>NUCLEOTIDE SEQUENCE [LARGE SCALE GENOMIC DNA]</scope>
    <source>
        <strain evidence="16 17">Kim32-2</strain>
    </source>
</reference>
<evidence type="ECO:0000256" key="1">
    <source>
        <dbReference type="ARBA" id="ARBA00004651"/>
    </source>
</evidence>
<dbReference type="Pfam" id="PF00358">
    <property type="entry name" value="PTS_EIIA_1"/>
    <property type="match status" value="1"/>
</dbReference>
<feature type="transmembrane region" description="Helical" evidence="12">
    <location>
        <begin position="150"/>
        <end position="170"/>
    </location>
</feature>
<keyword evidence="4" id="KW-0762">Sugar transport</keyword>
<feature type="transmembrane region" description="Helical" evidence="12">
    <location>
        <begin position="304"/>
        <end position="324"/>
    </location>
</feature>
<dbReference type="PROSITE" id="PS51103">
    <property type="entry name" value="PTS_EIIC_TYPE_1"/>
    <property type="match status" value="1"/>
</dbReference>
<dbReference type="InterPro" id="IPR013013">
    <property type="entry name" value="PTS_EIIC_1"/>
</dbReference>
<keyword evidence="6" id="KW-0598">Phosphotransferase system</keyword>
<feature type="transmembrane region" description="Helical" evidence="12">
    <location>
        <begin position="344"/>
        <end position="363"/>
    </location>
</feature>
<feature type="domain" description="PTS EIIC type-1" evidence="15">
    <location>
        <begin position="108"/>
        <end position="479"/>
    </location>
</feature>
<accession>A0ABN6SI95</accession>
<evidence type="ECO:0000256" key="7">
    <source>
        <dbReference type="ARBA" id="ARBA00022692"/>
    </source>
</evidence>
<keyword evidence="2" id="KW-0813">Transport</keyword>
<evidence type="ECO:0000256" key="6">
    <source>
        <dbReference type="ARBA" id="ARBA00022683"/>
    </source>
</evidence>
<dbReference type="EMBL" id="AP026803">
    <property type="protein sequence ID" value="BDR59840.1"/>
    <property type="molecule type" value="Genomic_DNA"/>
</dbReference>